<feature type="transmembrane region" description="Helical" evidence="5">
    <location>
        <begin position="90"/>
        <end position="111"/>
    </location>
</feature>
<protein>
    <submittedName>
        <fullName evidence="6">Amino acid permease</fullName>
    </submittedName>
</protein>
<feature type="transmembrane region" description="Helical" evidence="5">
    <location>
        <begin position="362"/>
        <end position="382"/>
    </location>
</feature>
<feature type="transmembrane region" description="Helical" evidence="5">
    <location>
        <begin position="126"/>
        <end position="146"/>
    </location>
</feature>
<dbReference type="Pfam" id="PF13520">
    <property type="entry name" value="AA_permease_2"/>
    <property type="match status" value="1"/>
</dbReference>
<dbReference type="GO" id="GO:0015179">
    <property type="term" value="F:L-amino acid transmembrane transporter activity"/>
    <property type="evidence" value="ECO:0007669"/>
    <property type="project" value="TreeGrafter"/>
</dbReference>
<keyword evidence="3 5" id="KW-1133">Transmembrane helix</keyword>
<gene>
    <name evidence="6" type="ORF">MGWOODY_Mmi427</name>
</gene>
<feature type="transmembrane region" description="Helical" evidence="5">
    <location>
        <begin position="153"/>
        <end position="173"/>
    </location>
</feature>
<feature type="transmembrane region" description="Helical" evidence="5">
    <location>
        <begin position="336"/>
        <end position="356"/>
    </location>
</feature>
<feature type="transmembrane region" description="Helical" evidence="5">
    <location>
        <begin position="193"/>
        <end position="211"/>
    </location>
</feature>
<evidence type="ECO:0000256" key="4">
    <source>
        <dbReference type="ARBA" id="ARBA00023136"/>
    </source>
</evidence>
<reference evidence="6" key="1">
    <citation type="submission" date="2015-10" db="EMBL/GenBank/DDBJ databases">
        <authorList>
            <person name="Gilbert D.G."/>
        </authorList>
    </citation>
    <scope>NUCLEOTIDE SEQUENCE</scope>
</reference>
<comment type="subcellular location">
    <subcellularLocation>
        <location evidence="1">Membrane</location>
        <topology evidence="1">Multi-pass membrane protein</topology>
    </subcellularLocation>
</comment>
<organism evidence="6">
    <name type="scientific">hydrothermal vent metagenome</name>
    <dbReference type="NCBI Taxonomy" id="652676"/>
    <lineage>
        <taxon>unclassified sequences</taxon>
        <taxon>metagenomes</taxon>
        <taxon>ecological metagenomes</taxon>
    </lineage>
</organism>
<proteinExistence type="predicted"/>
<accession>A0A160VFB2</accession>
<dbReference type="EMBL" id="FAXC01000150">
    <property type="protein sequence ID" value="CUV09002.1"/>
    <property type="molecule type" value="Genomic_DNA"/>
</dbReference>
<dbReference type="InterPro" id="IPR050598">
    <property type="entry name" value="AminoAcid_Transporter"/>
</dbReference>
<feature type="transmembrane region" description="Helical" evidence="5">
    <location>
        <begin position="45"/>
        <end position="69"/>
    </location>
</feature>
<dbReference type="Gene3D" id="1.20.1740.10">
    <property type="entry name" value="Amino acid/polyamine transporter I"/>
    <property type="match status" value="1"/>
</dbReference>
<evidence type="ECO:0000256" key="2">
    <source>
        <dbReference type="ARBA" id="ARBA00022692"/>
    </source>
</evidence>
<evidence type="ECO:0000313" key="6">
    <source>
        <dbReference type="EMBL" id="CUV09002.1"/>
    </source>
</evidence>
<dbReference type="AlphaFoldDB" id="A0A160VFB2"/>
<sequence>MNHSLKRQLGLAAVLSIVMGDMMGSGIFYTPQELALVATQSWQVYFLWGLCGFIILCGALSVAEACTYYPESGSDYFIIKEGWGDGLGFLRVWTDMWVSGPGSIAAVAILFGEFFPEFSGWNVEPVTIGIAVIIFFVGINLVGVSLSSWTQILLTTIKVSALLFIVVMSIFLVDATPLLDSTLNESQHSGGGILQLFRLTGLGIGVVLFTYDGWIDIIHAAGEVKNPKKNIPAGLIIGIIGITLLYLITNYAYLRVVPLSEMGRGNQLAIFKVAEATFGMIGGKFISILLMVSILGALGGLIMTNPRLIYGMSAQFQSSGKFSLFKFLSKVNSKTGAPSGSLLFMGAISIVALIYLQSFSRIVNFFVVPNHFFNILLVASIFKFRKKIDRKPQDYHTPFYPVTPILFIITILGFLFAAIIYRPQDTIIGILLTAIGIPFYLWFKERK</sequence>
<feature type="transmembrane region" description="Helical" evidence="5">
    <location>
        <begin position="285"/>
        <end position="303"/>
    </location>
</feature>
<keyword evidence="4 5" id="KW-0472">Membrane</keyword>
<dbReference type="PANTHER" id="PTHR11785:SF512">
    <property type="entry name" value="SOBREMESA, ISOFORM B"/>
    <property type="match status" value="1"/>
</dbReference>
<feature type="transmembrane region" description="Helical" evidence="5">
    <location>
        <begin position="231"/>
        <end position="254"/>
    </location>
</feature>
<evidence type="ECO:0000256" key="5">
    <source>
        <dbReference type="SAM" id="Phobius"/>
    </source>
</evidence>
<dbReference type="PIRSF" id="PIRSF006060">
    <property type="entry name" value="AA_transporter"/>
    <property type="match status" value="1"/>
</dbReference>
<name>A0A160VFB2_9ZZZZ</name>
<feature type="transmembrane region" description="Helical" evidence="5">
    <location>
        <begin position="427"/>
        <end position="443"/>
    </location>
</feature>
<evidence type="ECO:0000256" key="1">
    <source>
        <dbReference type="ARBA" id="ARBA00004141"/>
    </source>
</evidence>
<dbReference type="InterPro" id="IPR002293">
    <property type="entry name" value="AA/rel_permease1"/>
</dbReference>
<evidence type="ECO:0000256" key="3">
    <source>
        <dbReference type="ARBA" id="ARBA00022989"/>
    </source>
</evidence>
<keyword evidence="2 5" id="KW-0812">Transmembrane</keyword>
<feature type="transmembrane region" description="Helical" evidence="5">
    <location>
        <begin position="402"/>
        <end position="421"/>
    </location>
</feature>
<dbReference type="PANTHER" id="PTHR11785">
    <property type="entry name" value="AMINO ACID TRANSPORTER"/>
    <property type="match status" value="1"/>
</dbReference>
<dbReference type="GO" id="GO:0016020">
    <property type="term" value="C:membrane"/>
    <property type="evidence" value="ECO:0007669"/>
    <property type="project" value="UniProtKB-SubCell"/>
</dbReference>